<dbReference type="EnsemblMetazoa" id="tetur03g00860.1">
    <property type="protein sequence ID" value="tetur03g00860.1"/>
    <property type="gene ID" value="tetur03g00860"/>
</dbReference>
<reference evidence="2" key="2">
    <citation type="submission" date="2015-06" db="UniProtKB">
        <authorList>
            <consortium name="EnsemblMetazoa"/>
        </authorList>
    </citation>
    <scope>IDENTIFICATION</scope>
</reference>
<evidence type="ECO:0000313" key="2">
    <source>
        <dbReference type="EnsemblMetazoa" id="tetur03g00860.1"/>
    </source>
</evidence>
<keyword evidence="3" id="KW-1185">Reference proteome</keyword>
<accession>T1JYM2</accession>
<dbReference type="AlphaFoldDB" id="T1JYM2"/>
<sequence>MCDFSLMVMSTDKTFKTRSTTNTLSIVKQYCFRSIINSGLPKDFVLSGQNMVYKGPKFYVQALPFKADSLSSGEFYESSSHSANIVNLSERKSETPPPRPPSVYPVVKEEVTPKPSIFKKVKLMVKDVSLHPRESPIPVQQPKKLPPRPAYGITANKVEVSSKDEVDQAERERQKALKKAFDEIMMKFDQSVKKYRKKAPKPSIIQRIKCTLDFVAMNLVMGSYAVLHELADRQRLRRQQRPHNQSAYPVKANLKPSIFERAKYMLEDAATFVAFGTYYTIVLLAEEVTNLKKWFKNRTTKTTAEPVRIKALKEYKISATESFPLVPLICSNNNQNNLICEFVN</sequence>
<proteinExistence type="predicted"/>
<organism evidence="2 3">
    <name type="scientific">Tetranychus urticae</name>
    <name type="common">Two-spotted spider mite</name>
    <dbReference type="NCBI Taxonomy" id="32264"/>
    <lineage>
        <taxon>Eukaryota</taxon>
        <taxon>Metazoa</taxon>
        <taxon>Ecdysozoa</taxon>
        <taxon>Arthropoda</taxon>
        <taxon>Chelicerata</taxon>
        <taxon>Arachnida</taxon>
        <taxon>Acari</taxon>
        <taxon>Acariformes</taxon>
        <taxon>Trombidiformes</taxon>
        <taxon>Prostigmata</taxon>
        <taxon>Eleutherengona</taxon>
        <taxon>Raphignathae</taxon>
        <taxon>Tetranychoidea</taxon>
        <taxon>Tetranychidae</taxon>
        <taxon>Tetranychus</taxon>
    </lineage>
</organism>
<dbReference type="EMBL" id="CAEY01001108">
    <property type="status" value="NOT_ANNOTATED_CDS"/>
    <property type="molecule type" value="Genomic_DNA"/>
</dbReference>
<protein>
    <submittedName>
        <fullName evidence="2">Uncharacterized protein</fullName>
    </submittedName>
</protein>
<dbReference type="Proteomes" id="UP000015104">
    <property type="component" value="Unassembled WGS sequence"/>
</dbReference>
<name>T1JYM2_TETUR</name>
<dbReference type="HOGENOM" id="CLU_807342_0_0_1"/>
<evidence type="ECO:0000313" key="3">
    <source>
        <dbReference type="Proteomes" id="UP000015104"/>
    </source>
</evidence>
<reference evidence="3" key="1">
    <citation type="submission" date="2011-08" db="EMBL/GenBank/DDBJ databases">
        <authorList>
            <person name="Rombauts S."/>
        </authorList>
    </citation>
    <scope>NUCLEOTIDE SEQUENCE</scope>
    <source>
        <strain evidence="3">London</strain>
    </source>
</reference>
<dbReference type="EnsemblMetazoa" id="tetur03g10022.1">
    <property type="protein sequence ID" value="tetur03g10022.1"/>
    <property type="gene ID" value="tetur03g10022"/>
</dbReference>
<evidence type="ECO:0000256" key="1">
    <source>
        <dbReference type="SAM" id="MobiDB-lite"/>
    </source>
</evidence>
<feature type="region of interest" description="Disordered" evidence="1">
    <location>
        <begin position="87"/>
        <end position="106"/>
    </location>
</feature>